<sequence>MEDQLPGEDDLVVPDAWRRSLHARRGGAPGPKIKVNGSAARDVHDFVEGTAGAVEALLKDGAGEPELAEAARRHLDGRADPSGAAAVAAVTSMGVGGHHQDKVYRAYVDAWVGEHGVAFAACALVELSRTQAVRQGGGGGSWRGTSVGARRIADEYALRVPEQEARRVRGLLAVASEADYADAVERLAAYRSGWCAGWLVSYLVPTREDWVDECCAAPPPQARRHDLLWTVMPALGKPEQLAAPYPARGLYYGQATRALLASMADGIGPGVLPFLLAEADRDHLESEDRKRIFEAIAILPTDEAFQALLDRLDHRHVRAALGEAARRFPLRALRLLARAGAHDLLASHVEANPELVAAALPGLPEDAAAAVRRVAAGSDRVAEAAPEELPAVLTEPPWLRPRRPVLKGLTVPEPRLAWRDGELQEWLNWDPKTEKPDDPDWEALVEAYESAGHDSGNVQLMVYGPQELIRPLMPRWKGYGVRWAHVWMRPLAARYGLDALPPALRTAKAFPDTCCEPLMPYLDGDVAMFMAEGLVRRGALLVPARQWFGRHGLGAVPLLVPAALGEKPKDWRHAETALRYVQDLRGLDGVVAAARDAHGEEAAEAIRTLLSTPPVETGLDQPPRIGAWVDPTPLPQVLLRGRDRALSRDAVGHLVGLLALPTPYGMDELAEACAPGTVAEFGWALFRQWLDAGKPSKDAWALRQLGRTGDDDTVRLLTPVIRAWPGEGGHKNAVHGLDVLAEIGTDVALMHLHGIAQKVKFKGLQAEAQERIRQVARRLDLTTDQLADRLVPDLGLDAEGGMTLDYGPRRFLVRFDEQLKPFVADEDGRQRKSLPKPGAKDDPELAPAAHKAFAGLKKDVRTVAADQLRRLEQAMVTRRRWTLAEFGEYIVRHPLVRHIARRLVWLSEDGGTTAAFRIAEDRTFADAGDDAFALPESARVGIAHPLDLGDMAKAWSEVFADYEITQPFPQLTRAVHTLTEQERGGGRLERFEGLKVPFGKVLGLVKLGWDRGIPLDAGGERWISRRVADGRYVVVGLDPGISVGAVDATGDHQVLDYVWLATEPTDFWPGKGTSLTFGELHPVTASEILSDLTTLAEAAEK</sequence>
<dbReference type="Proteomes" id="UP000198420">
    <property type="component" value="Unassembled WGS sequence"/>
</dbReference>
<keyword evidence="3" id="KW-1185">Reference proteome</keyword>
<name>A0A239DHE1_9ACTN</name>
<gene>
    <name evidence="2" type="ORF">SAMN06265355_114142</name>
</gene>
<protein>
    <recommendedName>
        <fullName evidence="1">DUF4132 domain-containing protein</fullName>
    </recommendedName>
</protein>
<dbReference type="RefSeq" id="WP_089315366.1">
    <property type="nucleotide sequence ID" value="NZ_FZNP01000014.1"/>
</dbReference>
<feature type="domain" description="DUF4132" evidence="1">
    <location>
        <begin position="828"/>
        <end position="1009"/>
    </location>
</feature>
<evidence type="ECO:0000313" key="3">
    <source>
        <dbReference type="Proteomes" id="UP000198420"/>
    </source>
</evidence>
<dbReference type="AlphaFoldDB" id="A0A239DHE1"/>
<proteinExistence type="predicted"/>
<evidence type="ECO:0000313" key="2">
    <source>
        <dbReference type="EMBL" id="SNS31133.1"/>
    </source>
</evidence>
<accession>A0A239DHE1</accession>
<organism evidence="2 3">
    <name type="scientific">Actinomadura mexicana</name>
    <dbReference type="NCBI Taxonomy" id="134959"/>
    <lineage>
        <taxon>Bacteria</taxon>
        <taxon>Bacillati</taxon>
        <taxon>Actinomycetota</taxon>
        <taxon>Actinomycetes</taxon>
        <taxon>Streptosporangiales</taxon>
        <taxon>Thermomonosporaceae</taxon>
        <taxon>Actinomadura</taxon>
    </lineage>
</organism>
<dbReference type="Pfam" id="PF13569">
    <property type="entry name" value="DUF4132"/>
    <property type="match status" value="1"/>
</dbReference>
<reference evidence="3" key="1">
    <citation type="submission" date="2017-06" db="EMBL/GenBank/DDBJ databases">
        <authorList>
            <person name="Varghese N."/>
            <person name="Submissions S."/>
        </authorList>
    </citation>
    <scope>NUCLEOTIDE SEQUENCE [LARGE SCALE GENOMIC DNA]</scope>
    <source>
        <strain evidence="3">DSM 44485</strain>
    </source>
</reference>
<evidence type="ECO:0000259" key="1">
    <source>
        <dbReference type="Pfam" id="PF13569"/>
    </source>
</evidence>
<dbReference type="EMBL" id="FZNP01000014">
    <property type="protein sequence ID" value="SNS31133.1"/>
    <property type="molecule type" value="Genomic_DNA"/>
</dbReference>
<dbReference type="InterPro" id="IPR025406">
    <property type="entry name" value="DUF4132"/>
</dbReference>
<dbReference type="OrthoDB" id="4554725at2"/>